<dbReference type="Gene3D" id="2.60.200.40">
    <property type="match status" value="1"/>
</dbReference>
<name>A0A3S4EML8_9HYPH</name>
<dbReference type="PROSITE" id="PS50146">
    <property type="entry name" value="DAGK"/>
    <property type="match status" value="1"/>
</dbReference>
<dbReference type="RefSeq" id="WP_206437847.1">
    <property type="nucleotide sequence ID" value="NZ_JBHTMH010000002.1"/>
</dbReference>
<keyword evidence="2" id="KW-0808">Transferase</keyword>
<dbReference type="SUPFAM" id="SSF111331">
    <property type="entry name" value="NAD kinase/diacylglycerol kinase-like"/>
    <property type="match status" value="1"/>
</dbReference>
<dbReference type="Pfam" id="PF00781">
    <property type="entry name" value="DAGK_cat"/>
    <property type="match status" value="1"/>
</dbReference>
<dbReference type="InterPro" id="IPR016064">
    <property type="entry name" value="NAD/diacylglycerol_kinase_sf"/>
</dbReference>
<reference evidence="2 3" key="1">
    <citation type="submission" date="2018-12" db="EMBL/GenBank/DDBJ databases">
        <authorList>
            <person name="Criscuolo A."/>
        </authorList>
    </citation>
    <scope>NUCLEOTIDE SEQUENCE [LARGE SCALE GENOMIC DNA]</scope>
    <source>
        <strain evidence="2">ACIP1116281</strain>
    </source>
</reference>
<gene>
    <name evidence="2" type="primary">bmrU</name>
    <name evidence="2" type="ORF">DEVEQU_02615</name>
</gene>
<accession>A0A3S4EML8</accession>
<dbReference type="GO" id="GO:0008929">
    <property type="term" value="F:methylglyoxal synthase activity"/>
    <property type="evidence" value="ECO:0007669"/>
    <property type="project" value="InterPro"/>
</dbReference>
<dbReference type="PANTHER" id="PTHR30492:SF0">
    <property type="entry name" value="METHYLGLYOXAL SYNTHASE"/>
    <property type="match status" value="1"/>
</dbReference>
<dbReference type="EMBL" id="UZWD01000033">
    <property type="protein sequence ID" value="VDS05473.1"/>
    <property type="molecule type" value="Genomic_DNA"/>
</dbReference>
<sequence length="306" mass="32346">MRVKAVLNRGGGTLRTMDLDAFTARARDIFADAGHELDCVVVDGDGVADALRRAATSDGTDALLAGGGDGTISSAAATAFETGVPLGILPAGTMNLFARALRMPLDLDAALHAIAHGQVHHIDIATANGRPFVHQFGVGIHARLVRIRSHMVYGSRWGKMLASLRAIGAAAVDPPRFEVEVYGGGATSRRTVSGIAVSNNPLDNAPVPVAKSLDSGLLGVYLASSVTTHELFNLGIDVLTGRWRDNAMVSEVETPQLTLHFPKRRRGHHAVIDGELIALDPSVHLKIHHEALKVILPSAETENNGK</sequence>
<keyword evidence="2" id="KW-0418">Kinase</keyword>
<evidence type="ECO:0000313" key="3">
    <source>
        <dbReference type="Proteomes" id="UP000268844"/>
    </source>
</evidence>
<feature type="domain" description="DAGKc" evidence="1">
    <location>
        <begin position="1"/>
        <end position="131"/>
    </location>
</feature>
<organism evidence="2 3">
    <name type="scientific">Devosia equisanguinis</name>
    <dbReference type="NCBI Taxonomy" id="2490941"/>
    <lineage>
        <taxon>Bacteria</taxon>
        <taxon>Pseudomonadati</taxon>
        <taxon>Pseudomonadota</taxon>
        <taxon>Alphaproteobacteria</taxon>
        <taxon>Hyphomicrobiales</taxon>
        <taxon>Devosiaceae</taxon>
        <taxon>Devosia</taxon>
    </lineage>
</organism>
<dbReference type="InterPro" id="IPR017438">
    <property type="entry name" value="ATP-NAD_kinase_N"/>
</dbReference>
<dbReference type="PANTHER" id="PTHR30492">
    <property type="entry name" value="METHYLGLYOXAL SYNTHASE"/>
    <property type="match status" value="1"/>
</dbReference>
<dbReference type="GO" id="GO:0005829">
    <property type="term" value="C:cytosol"/>
    <property type="evidence" value="ECO:0007669"/>
    <property type="project" value="TreeGrafter"/>
</dbReference>
<protein>
    <submittedName>
        <fullName evidence="2">Lipid kinase BmrU</fullName>
        <ecNumber evidence="2">2.7.1.-</ecNumber>
    </submittedName>
</protein>
<dbReference type="Gene3D" id="3.40.50.10330">
    <property type="entry name" value="Probable inorganic polyphosphate/atp-NAD kinase, domain 1"/>
    <property type="match status" value="1"/>
</dbReference>
<proteinExistence type="predicted"/>
<dbReference type="GO" id="GO:0019242">
    <property type="term" value="P:methylglyoxal biosynthetic process"/>
    <property type="evidence" value="ECO:0007669"/>
    <property type="project" value="InterPro"/>
</dbReference>
<dbReference type="GO" id="GO:0016301">
    <property type="term" value="F:kinase activity"/>
    <property type="evidence" value="ECO:0007669"/>
    <property type="project" value="UniProtKB-KW"/>
</dbReference>
<dbReference type="InterPro" id="IPR001206">
    <property type="entry name" value="Diacylglycerol_kinase_cat_dom"/>
</dbReference>
<evidence type="ECO:0000313" key="2">
    <source>
        <dbReference type="EMBL" id="VDS05473.1"/>
    </source>
</evidence>
<dbReference type="InterPro" id="IPR004363">
    <property type="entry name" value="Methylgl_synth"/>
</dbReference>
<evidence type="ECO:0000259" key="1">
    <source>
        <dbReference type="PROSITE" id="PS50146"/>
    </source>
</evidence>
<dbReference type="AlphaFoldDB" id="A0A3S4EML8"/>
<keyword evidence="3" id="KW-1185">Reference proteome</keyword>
<dbReference type="Proteomes" id="UP000268844">
    <property type="component" value="Unassembled WGS sequence"/>
</dbReference>
<dbReference type="EC" id="2.7.1.-" evidence="2"/>